<reference evidence="2" key="1">
    <citation type="journal article" date="2019" name="Sci. Rep.">
        <title>Draft genome of Tanacetum cinerariifolium, the natural source of mosquito coil.</title>
        <authorList>
            <person name="Yamashiro T."/>
            <person name="Shiraishi A."/>
            <person name="Satake H."/>
            <person name="Nakayama K."/>
        </authorList>
    </citation>
    <scope>NUCLEOTIDE SEQUENCE</scope>
</reference>
<name>A0A699R3L0_TANCI</name>
<evidence type="ECO:0000313" key="2">
    <source>
        <dbReference type="EMBL" id="GFC79587.1"/>
    </source>
</evidence>
<protein>
    <submittedName>
        <fullName evidence="2">Uncharacterized protein</fullName>
    </submittedName>
</protein>
<sequence>MRLFERGFCCLRLILLVGMVSAGRHSFLLVAVVSIHFCWSCDSLLVVPHSCCGLTSTGILLAAGPTISAERSSPIRDPTKGKAVATPSSHVTAPTDKELADQQAAILEAER</sequence>
<feature type="region of interest" description="Disordered" evidence="1">
    <location>
        <begin position="69"/>
        <end position="97"/>
    </location>
</feature>
<dbReference type="AlphaFoldDB" id="A0A699R3L0"/>
<comment type="caution">
    <text evidence="2">The sequence shown here is derived from an EMBL/GenBank/DDBJ whole genome shotgun (WGS) entry which is preliminary data.</text>
</comment>
<organism evidence="2">
    <name type="scientific">Tanacetum cinerariifolium</name>
    <name type="common">Dalmatian daisy</name>
    <name type="synonym">Chrysanthemum cinerariifolium</name>
    <dbReference type="NCBI Taxonomy" id="118510"/>
    <lineage>
        <taxon>Eukaryota</taxon>
        <taxon>Viridiplantae</taxon>
        <taxon>Streptophyta</taxon>
        <taxon>Embryophyta</taxon>
        <taxon>Tracheophyta</taxon>
        <taxon>Spermatophyta</taxon>
        <taxon>Magnoliopsida</taxon>
        <taxon>eudicotyledons</taxon>
        <taxon>Gunneridae</taxon>
        <taxon>Pentapetalae</taxon>
        <taxon>asterids</taxon>
        <taxon>campanulids</taxon>
        <taxon>Asterales</taxon>
        <taxon>Asteraceae</taxon>
        <taxon>Asteroideae</taxon>
        <taxon>Anthemideae</taxon>
        <taxon>Anthemidinae</taxon>
        <taxon>Tanacetum</taxon>
    </lineage>
</organism>
<proteinExistence type="predicted"/>
<evidence type="ECO:0000256" key="1">
    <source>
        <dbReference type="SAM" id="MobiDB-lite"/>
    </source>
</evidence>
<dbReference type="EMBL" id="BKCJ011071164">
    <property type="protein sequence ID" value="GFC79587.1"/>
    <property type="molecule type" value="Genomic_DNA"/>
</dbReference>
<gene>
    <name evidence="2" type="ORF">Tci_851557</name>
</gene>
<accession>A0A699R3L0</accession>